<dbReference type="InterPro" id="IPR010982">
    <property type="entry name" value="Lambda_DNA-bd_dom_sf"/>
</dbReference>
<dbReference type="AlphaFoldDB" id="A0A918N3W8"/>
<dbReference type="Proteomes" id="UP000601108">
    <property type="component" value="Unassembled WGS sequence"/>
</dbReference>
<accession>A0A918N3W8</accession>
<sequence length="78" mass="9217">MEENDKKELLNILAKRIKELRSKKGITQEDALNDTGIHFGRIEQGKRDISFTTLFKICQYFEIPPKDLFNKDFDRITL</sequence>
<evidence type="ECO:0000313" key="2">
    <source>
        <dbReference type="EMBL" id="GGX29837.1"/>
    </source>
</evidence>
<keyword evidence="3" id="KW-1185">Reference proteome</keyword>
<dbReference type="SUPFAM" id="SSF47413">
    <property type="entry name" value="lambda repressor-like DNA-binding domains"/>
    <property type="match status" value="1"/>
</dbReference>
<dbReference type="SMART" id="SM00530">
    <property type="entry name" value="HTH_XRE"/>
    <property type="match status" value="1"/>
</dbReference>
<comment type="caution">
    <text evidence="2">The sequence shown here is derived from an EMBL/GenBank/DDBJ whole genome shotgun (WGS) entry which is preliminary data.</text>
</comment>
<proteinExistence type="predicted"/>
<evidence type="ECO:0000313" key="3">
    <source>
        <dbReference type="Proteomes" id="UP000601108"/>
    </source>
</evidence>
<dbReference type="CDD" id="cd00093">
    <property type="entry name" value="HTH_XRE"/>
    <property type="match status" value="1"/>
</dbReference>
<dbReference type="Pfam" id="PF12844">
    <property type="entry name" value="HTH_19"/>
    <property type="match status" value="1"/>
</dbReference>
<evidence type="ECO:0000259" key="1">
    <source>
        <dbReference type="PROSITE" id="PS50943"/>
    </source>
</evidence>
<reference evidence="2 3" key="1">
    <citation type="journal article" date="2014" name="Int. J. Syst. Evol. Microbiol.">
        <title>Complete genome sequence of Corynebacterium casei LMG S-19264T (=DSM 44701T), isolated from a smear-ripened cheese.</title>
        <authorList>
            <consortium name="US DOE Joint Genome Institute (JGI-PGF)"/>
            <person name="Walter F."/>
            <person name="Albersmeier A."/>
            <person name="Kalinowski J."/>
            <person name="Ruckert C."/>
        </authorList>
    </citation>
    <scope>NUCLEOTIDE SEQUENCE [LARGE SCALE GENOMIC DNA]</scope>
    <source>
        <strain evidence="2 3">KCTC 12285</strain>
    </source>
</reference>
<feature type="domain" description="HTH cro/C1-type" evidence="1">
    <location>
        <begin position="17"/>
        <end position="68"/>
    </location>
</feature>
<gene>
    <name evidence="2" type="ORF">GCM10007384_33750</name>
</gene>
<dbReference type="GO" id="GO:0003677">
    <property type="term" value="F:DNA binding"/>
    <property type="evidence" value="ECO:0007669"/>
    <property type="project" value="InterPro"/>
</dbReference>
<dbReference type="InterPro" id="IPR001387">
    <property type="entry name" value="Cro/C1-type_HTH"/>
</dbReference>
<dbReference type="PROSITE" id="PS50943">
    <property type="entry name" value="HTH_CROC1"/>
    <property type="match status" value="1"/>
</dbReference>
<dbReference type="RefSeq" id="WP_035088232.1">
    <property type="nucleotide sequence ID" value="NZ_BMWS01000028.1"/>
</dbReference>
<protein>
    <recommendedName>
        <fullName evidence="1">HTH cro/C1-type domain-containing protein</fullName>
    </recommendedName>
</protein>
<name>A0A918N3W8_9FLAO</name>
<dbReference type="Gene3D" id="1.10.260.40">
    <property type="entry name" value="lambda repressor-like DNA-binding domains"/>
    <property type="match status" value="1"/>
</dbReference>
<dbReference type="EMBL" id="BMWS01000028">
    <property type="protein sequence ID" value="GGX29837.1"/>
    <property type="molecule type" value="Genomic_DNA"/>
</dbReference>
<organism evidence="2 3">
    <name type="scientific">Aquimarina muelleri</name>
    <dbReference type="NCBI Taxonomy" id="279356"/>
    <lineage>
        <taxon>Bacteria</taxon>
        <taxon>Pseudomonadati</taxon>
        <taxon>Bacteroidota</taxon>
        <taxon>Flavobacteriia</taxon>
        <taxon>Flavobacteriales</taxon>
        <taxon>Flavobacteriaceae</taxon>
        <taxon>Aquimarina</taxon>
    </lineage>
</organism>